<dbReference type="InterPro" id="IPR000600">
    <property type="entry name" value="ROK"/>
</dbReference>
<dbReference type="InterPro" id="IPR043129">
    <property type="entry name" value="ATPase_NBD"/>
</dbReference>
<protein>
    <submittedName>
        <fullName evidence="2">ROK family protein</fullName>
    </submittedName>
</protein>
<accession>A0ABW7AWA8</accession>
<reference evidence="2 3" key="1">
    <citation type="submission" date="2024-10" db="EMBL/GenBank/DDBJ databases">
        <title>The Natural Products Discovery Center: Release of the First 8490 Sequenced Strains for Exploring Actinobacteria Biosynthetic Diversity.</title>
        <authorList>
            <person name="Kalkreuter E."/>
            <person name="Kautsar S.A."/>
            <person name="Yang D."/>
            <person name="Bader C.D."/>
            <person name="Teijaro C.N."/>
            <person name="Fluegel L."/>
            <person name="Davis C.M."/>
            <person name="Simpson J.R."/>
            <person name="Lauterbach L."/>
            <person name="Steele A.D."/>
            <person name="Gui C."/>
            <person name="Meng S."/>
            <person name="Li G."/>
            <person name="Viehrig K."/>
            <person name="Ye F."/>
            <person name="Su P."/>
            <person name="Kiefer A.F."/>
            <person name="Nichols A."/>
            <person name="Cepeda A.J."/>
            <person name="Yan W."/>
            <person name="Fan B."/>
            <person name="Jiang Y."/>
            <person name="Adhikari A."/>
            <person name="Zheng C.-J."/>
            <person name="Schuster L."/>
            <person name="Cowan T.M."/>
            <person name="Smanski M.J."/>
            <person name="Chevrette M.G."/>
            <person name="De Carvalho L.P.S."/>
            <person name="Shen B."/>
        </authorList>
    </citation>
    <scope>NUCLEOTIDE SEQUENCE [LARGE SCALE GENOMIC DNA]</scope>
    <source>
        <strain evidence="2 3">NPDC048320</strain>
    </source>
</reference>
<comment type="similarity">
    <text evidence="1">Belongs to the ROK (NagC/XylR) family.</text>
</comment>
<dbReference type="RefSeq" id="WP_392814273.1">
    <property type="nucleotide sequence ID" value="NZ_JBICYV010000001.1"/>
</dbReference>
<organism evidence="2 3">
    <name type="scientific">Streptomyces cinerochromogenes</name>
    <dbReference type="NCBI Taxonomy" id="66422"/>
    <lineage>
        <taxon>Bacteria</taxon>
        <taxon>Bacillati</taxon>
        <taxon>Actinomycetota</taxon>
        <taxon>Actinomycetes</taxon>
        <taxon>Kitasatosporales</taxon>
        <taxon>Streptomycetaceae</taxon>
        <taxon>Streptomyces</taxon>
    </lineage>
</organism>
<evidence type="ECO:0000313" key="2">
    <source>
        <dbReference type="EMBL" id="MFG3009174.1"/>
    </source>
</evidence>
<evidence type="ECO:0000313" key="3">
    <source>
        <dbReference type="Proteomes" id="UP001604267"/>
    </source>
</evidence>
<evidence type="ECO:0000256" key="1">
    <source>
        <dbReference type="ARBA" id="ARBA00006479"/>
    </source>
</evidence>
<dbReference type="Pfam" id="PF00480">
    <property type="entry name" value="ROK"/>
    <property type="match status" value="1"/>
</dbReference>
<comment type="caution">
    <text evidence="2">The sequence shown here is derived from an EMBL/GenBank/DDBJ whole genome shotgun (WGS) entry which is preliminary data.</text>
</comment>
<dbReference type="Proteomes" id="UP001604267">
    <property type="component" value="Unassembled WGS sequence"/>
</dbReference>
<dbReference type="Gene3D" id="3.30.420.40">
    <property type="match status" value="2"/>
</dbReference>
<dbReference type="SUPFAM" id="SSF53067">
    <property type="entry name" value="Actin-like ATPase domain"/>
    <property type="match status" value="1"/>
</dbReference>
<name>A0ABW7AWA8_9ACTN</name>
<sequence>MASPGSGFEASAGTGFAASAGFAPQAAAGGQPLASAGAPPQAAVAFAADVGGTWVRLRTGGAGAPVERLRSPSRLNHPGRPVARLREDMIELLCRAALPGAHAAVSFGAAIDHLTGTVYGSAPLWGAEAEPYDLGAALRERRPDVTWQLVNDVTAALVDFADTHARPGVRRIGYLTLSSGIAMRVADLERMRIPVDGRGLQGEIGHLPAMTTAPELRRAGLPCECGAPDHLASVSSGPGIARVAERLGLDGGPALPEWLPEALVADDPRARRLLELCVEPLAHMLRTLWCLDPHLDLLGLGGGVVEGLGAHYADELRRQLGLATSYADPGRNPGWLADRLVFCGPGTVDALRGAERVGRWLPGILP</sequence>
<proteinExistence type="inferred from homology"/>
<gene>
    <name evidence="2" type="ORF">ACGFZB_01685</name>
</gene>
<keyword evidence="3" id="KW-1185">Reference proteome</keyword>
<dbReference type="EMBL" id="JBICYV010000001">
    <property type="protein sequence ID" value="MFG3009174.1"/>
    <property type="molecule type" value="Genomic_DNA"/>
</dbReference>